<feature type="binding site" evidence="4">
    <location>
        <position position="248"/>
    </location>
    <ligand>
        <name>1D-myo-inositol 2-(L-cysteinylamino)-2-deoxy-alpha-D-glucopyranoside</name>
        <dbReference type="ChEBI" id="CHEBI:58887"/>
    </ligand>
</feature>
<keyword evidence="3 4" id="KW-0012">Acyltransferase</keyword>
<feature type="domain" description="N-acetyltransferase" evidence="5">
    <location>
        <begin position="1"/>
        <end position="150"/>
    </location>
</feature>
<feature type="binding site" evidence="4">
    <location>
        <position position="236"/>
    </location>
    <ligand>
        <name>1D-myo-inositol 2-(L-cysteinylamino)-2-deoxy-alpha-D-glucopyranoside</name>
        <dbReference type="ChEBI" id="CHEBI:58887"/>
    </ligand>
</feature>
<dbReference type="PROSITE" id="PS51186">
    <property type="entry name" value="GNAT"/>
    <property type="match status" value="2"/>
</dbReference>
<sequence length="323" mass="34288">MVYEIVSPKVSGAVLADFERLTELARRQDGASPFSEQTFVELRKAAAGADAGGRLFKARQAGAPLGFTVLVREGELWVLEAAVAPDARGQGLGSALIGAAVEAAGDEPFRAWVHGGSDTSNPALQAATHLAGKLGWRPTRELYKLSLPLTDGARASVRAAAQARPLPADLALTTYTPDQAEAWVQVNAQAFAHHPEQGRLTLDDLAARTDADWFRAEGFFLAVEQDGQLVGFHWTKIPTGQGERPEGEVYAVGIAPTWQGKGLGKALALAGMAYLADATDESGTPLDRIVLYVDADNTAAVALYRSLGFTSLTIDRQYAPAHP</sequence>
<dbReference type="RefSeq" id="WP_135012446.1">
    <property type="nucleotide sequence ID" value="NZ_JADGLK010000017.1"/>
</dbReference>
<evidence type="ECO:0000256" key="4">
    <source>
        <dbReference type="HAMAP-Rule" id="MF_01698"/>
    </source>
</evidence>
<dbReference type="PANTHER" id="PTHR43420:SF12">
    <property type="entry name" value="N-ACETYLTRANSFERASE DOMAIN-CONTAINING PROTEIN"/>
    <property type="match status" value="1"/>
</dbReference>
<dbReference type="CDD" id="cd04301">
    <property type="entry name" value="NAT_SF"/>
    <property type="match status" value="2"/>
</dbReference>
<dbReference type="NCBIfam" id="TIGR03448">
    <property type="entry name" value="mycothiol_MshD"/>
    <property type="match status" value="1"/>
</dbReference>
<comment type="catalytic activity">
    <reaction evidence="4">
        <text>1D-myo-inositol 2-(L-cysteinylamino)-2-deoxy-alpha-D-glucopyranoside + acetyl-CoA = mycothiol + CoA + H(+)</text>
        <dbReference type="Rhea" id="RHEA:26172"/>
        <dbReference type="ChEBI" id="CHEBI:15378"/>
        <dbReference type="ChEBI" id="CHEBI:16768"/>
        <dbReference type="ChEBI" id="CHEBI:57287"/>
        <dbReference type="ChEBI" id="CHEBI:57288"/>
        <dbReference type="ChEBI" id="CHEBI:58887"/>
        <dbReference type="EC" id="2.3.1.189"/>
    </reaction>
</comment>
<accession>A0A4Y9F4J8</accession>
<dbReference type="EC" id="2.3.1.189" evidence="4"/>
<dbReference type="InterPro" id="IPR017813">
    <property type="entry name" value="Mycothiol_AcTrfase"/>
</dbReference>
<dbReference type="Proteomes" id="UP000297951">
    <property type="component" value="Unassembled WGS sequence"/>
</dbReference>
<protein>
    <recommendedName>
        <fullName evidence="4">Mycothiol acetyltransferase</fullName>
        <shortName evidence="4">MSH acetyltransferase</shortName>
        <ecNumber evidence="4">2.3.1.189</ecNumber>
    </recommendedName>
    <alternativeName>
        <fullName evidence="4">Mycothiol synthase</fullName>
    </alternativeName>
</protein>
<keyword evidence="2 4" id="KW-0677">Repeat</keyword>
<comment type="caution">
    <text evidence="4">Lacks conserved residue(s) required for the propagation of feature annotation.</text>
</comment>
<evidence type="ECO:0000256" key="1">
    <source>
        <dbReference type="ARBA" id="ARBA00022679"/>
    </source>
</evidence>
<proteinExistence type="inferred from homology"/>
<name>A0A4Y9F4J8_9MICC</name>
<comment type="similarity">
    <text evidence="4">Belongs to the acetyltransferase family. MshD subfamily.</text>
</comment>
<reference evidence="6 7" key="1">
    <citation type="submission" date="2019-03" db="EMBL/GenBank/DDBJ databases">
        <title>Diversity of the mouse oral microbiome.</title>
        <authorList>
            <person name="Joseph S."/>
            <person name="Aduse-Opoku J."/>
            <person name="Curtis M."/>
            <person name="Wade W."/>
            <person name="Hashim A."/>
        </authorList>
    </citation>
    <scope>NUCLEOTIDE SEQUENCE [LARGE SCALE GENOMIC DNA]</scope>
    <source>
        <strain evidence="7">irhom_31</strain>
    </source>
</reference>
<comment type="function">
    <text evidence="4">Catalyzes the transfer of acetyl from acetyl-CoA to desacetylmycothiol (Cys-GlcN-Ins) to form mycothiol.</text>
</comment>
<dbReference type="Gene3D" id="3.40.630.30">
    <property type="match status" value="1"/>
</dbReference>
<dbReference type="AlphaFoldDB" id="A0A4Y9F4J8"/>
<evidence type="ECO:0000256" key="3">
    <source>
        <dbReference type="ARBA" id="ARBA00023315"/>
    </source>
</evidence>
<dbReference type="GO" id="GO:0010125">
    <property type="term" value="P:mycothiol biosynthetic process"/>
    <property type="evidence" value="ECO:0007669"/>
    <property type="project" value="UniProtKB-UniRule"/>
</dbReference>
<dbReference type="PANTHER" id="PTHR43420">
    <property type="entry name" value="ACETYLTRANSFERASE"/>
    <property type="match status" value="1"/>
</dbReference>
<dbReference type="GO" id="GO:0035447">
    <property type="term" value="F:mycothiol synthase activity"/>
    <property type="evidence" value="ECO:0007669"/>
    <property type="project" value="UniProtKB-UniRule"/>
</dbReference>
<comment type="caution">
    <text evidence="6">The sequence shown here is derived from an EMBL/GenBank/DDBJ whole genome shotgun (WGS) entry which is preliminary data.</text>
</comment>
<feature type="domain" description="N-acetyltransferase" evidence="5">
    <location>
        <begin position="170"/>
        <end position="323"/>
    </location>
</feature>
<evidence type="ECO:0000259" key="5">
    <source>
        <dbReference type="PROSITE" id="PS51186"/>
    </source>
</evidence>
<dbReference type="Pfam" id="PF00583">
    <property type="entry name" value="Acetyltransf_1"/>
    <property type="match status" value="2"/>
</dbReference>
<dbReference type="PIRSF" id="PIRSF021524">
    <property type="entry name" value="MSH_acetyltransferase"/>
    <property type="match status" value="1"/>
</dbReference>
<dbReference type="InterPro" id="IPR000182">
    <property type="entry name" value="GNAT_dom"/>
</dbReference>
<organism evidence="6 7">
    <name type="scientific">Rothia nasimurium</name>
    <dbReference type="NCBI Taxonomy" id="85336"/>
    <lineage>
        <taxon>Bacteria</taxon>
        <taxon>Bacillati</taxon>
        <taxon>Actinomycetota</taxon>
        <taxon>Actinomycetes</taxon>
        <taxon>Micrococcales</taxon>
        <taxon>Micrococcaceae</taxon>
        <taxon>Rothia</taxon>
    </lineage>
</organism>
<feature type="binding site" evidence="4">
    <location>
        <position position="36"/>
    </location>
    <ligand>
        <name>1D-myo-inositol 2-(L-cysteinylamino)-2-deoxy-alpha-D-glucopyranoside</name>
        <dbReference type="ChEBI" id="CHEBI:58887"/>
    </ligand>
</feature>
<dbReference type="OrthoDB" id="3208058at2"/>
<dbReference type="HAMAP" id="MF_01698">
    <property type="entry name" value="MshD"/>
    <property type="match status" value="1"/>
</dbReference>
<gene>
    <name evidence="4 6" type="primary">mshD</name>
    <name evidence="6" type="ORF">E4U03_06010</name>
</gene>
<evidence type="ECO:0000313" key="6">
    <source>
        <dbReference type="EMBL" id="TFU22436.1"/>
    </source>
</evidence>
<evidence type="ECO:0000313" key="7">
    <source>
        <dbReference type="Proteomes" id="UP000297951"/>
    </source>
</evidence>
<feature type="binding site" evidence="4">
    <location>
        <begin position="259"/>
        <end position="265"/>
    </location>
    <ligand>
        <name>acetyl-CoA</name>
        <dbReference type="ChEBI" id="CHEBI:57288"/>
        <label>2</label>
    </ligand>
</feature>
<feature type="binding site" evidence="4">
    <location>
        <position position="292"/>
    </location>
    <ligand>
        <name>1D-myo-inositol 2-(L-cysteinylamino)-2-deoxy-alpha-D-glucopyranoside</name>
        <dbReference type="ChEBI" id="CHEBI:58887"/>
    </ligand>
</feature>
<keyword evidence="1 4" id="KW-0808">Transferase</keyword>
<dbReference type="InterPro" id="IPR050680">
    <property type="entry name" value="YpeA/RimI_acetyltransf"/>
</dbReference>
<feature type="binding site" evidence="4">
    <location>
        <position position="196"/>
    </location>
    <ligand>
        <name>1D-myo-inositol 2-(L-cysteinylamino)-2-deoxy-alpha-D-glucopyranoside</name>
        <dbReference type="ChEBI" id="CHEBI:58887"/>
    </ligand>
</feature>
<dbReference type="InterPro" id="IPR016181">
    <property type="entry name" value="Acyl_CoA_acyltransferase"/>
</dbReference>
<feature type="binding site" evidence="4">
    <location>
        <begin position="81"/>
        <end position="83"/>
    </location>
    <ligand>
        <name>acetyl-CoA</name>
        <dbReference type="ChEBI" id="CHEBI:57288"/>
        <label>1</label>
    </ligand>
</feature>
<dbReference type="EMBL" id="SPQC01000017">
    <property type="protein sequence ID" value="TFU22436.1"/>
    <property type="molecule type" value="Genomic_DNA"/>
</dbReference>
<feature type="binding site" evidence="4">
    <location>
        <begin position="252"/>
        <end position="254"/>
    </location>
    <ligand>
        <name>acetyl-CoA</name>
        <dbReference type="ChEBI" id="CHEBI:57288"/>
        <label>2</label>
    </ligand>
</feature>
<dbReference type="SUPFAM" id="SSF55729">
    <property type="entry name" value="Acyl-CoA N-acyltransferases (Nat)"/>
    <property type="match status" value="2"/>
</dbReference>
<evidence type="ECO:0000256" key="2">
    <source>
        <dbReference type="ARBA" id="ARBA00022737"/>
    </source>
</evidence>
<comment type="subunit">
    <text evidence="4">Monomer.</text>
</comment>